<reference evidence="4 5" key="1">
    <citation type="submission" date="2014-02" db="EMBL/GenBank/DDBJ databases">
        <title>Draft genome of Erwinia mallotivora strain BT-MARDI, a papaya dieback pathogen.</title>
        <authorList>
            <person name="Redzuan R."/>
            <person name="Abu Bakar N."/>
            <person name="Badrun R."/>
            <person name="Mohd Raih M.F."/>
            <person name="Rozano L."/>
            <person name="Mat Amin N."/>
        </authorList>
    </citation>
    <scope>NUCLEOTIDE SEQUENCE [LARGE SCALE GENOMIC DNA]</scope>
    <source>
        <strain evidence="4 5">BT-MARDI</strain>
    </source>
</reference>
<sequence length="539" mass="61872">MVDISQTEYETWYHDYEAGPDCVAEPQPESIRGLPVSDILTPADRYQELFEAVQSARIFSDSKTFADCAPKTEPERILYRYYLQREQDDFNLLTFVLENFDLPRAHDSRYVSDPGRTMAEHIDALWPVLTRQPEKHSEFSSLLPLPEPYVVPGGRFGETYYWDSYFSMLGFAASGQTGLLRQMADNFAWMIDTYGHIPNGNRTYYLSRSQPPVFAMMVELFEKDGVNEAHHYLRQLKREYEFWMEGADTLAPNEAYRHVVMLEDGSVLNRYWDDRDTPRDESWIEDVETARNSARPSSEVYRDLRAGAASGWDFSSRWLSEPGRLESIQTTSIVPVDLNAFLYKLETTIARLAAGRNDLLTAELFQQRAARRRDNVDKYLWDSEARLYRDYNWREREKAAFSAASVTPLYVGMSSLEQATDTAAAIRSHLLAPGGLLSTVEESGEQWDKPNGWAPMQWMAIKGLNHYGEELLAKEIAARWLQVVAATYHRHHKMVEKYNVLGTTLVLAGGGEYPLQDGFGWTNGVTRRLMVMYPDLLPS</sequence>
<dbReference type="GO" id="GO:0004555">
    <property type="term" value="F:alpha,alpha-trehalase activity"/>
    <property type="evidence" value="ECO:0007669"/>
    <property type="project" value="InterPro"/>
</dbReference>
<dbReference type="EMBL" id="JFHN01000010">
    <property type="protein sequence ID" value="EXU77367.1"/>
    <property type="molecule type" value="Genomic_DNA"/>
</dbReference>
<dbReference type="InterPro" id="IPR001661">
    <property type="entry name" value="Glyco_hydro_37"/>
</dbReference>
<dbReference type="Proteomes" id="UP000019918">
    <property type="component" value="Unassembled WGS sequence"/>
</dbReference>
<evidence type="ECO:0000313" key="5">
    <source>
        <dbReference type="Proteomes" id="UP000019918"/>
    </source>
</evidence>
<dbReference type="STRING" id="69222.BG55_00095"/>
<dbReference type="InterPro" id="IPR018232">
    <property type="entry name" value="Glyco_hydro_37_CS"/>
</dbReference>
<dbReference type="GO" id="GO:0071474">
    <property type="term" value="P:cellular hyperosmotic response"/>
    <property type="evidence" value="ECO:0007669"/>
    <property type="project" value="UniProtKB-ARBA"/>
</dbReference>
<dbReference type="InterPro" id="IPR008928">
    <property type="entry name" value="6-hairpin_glycosidase_sf"/>
</dbReference>
<proteinExistence type="predicted"/>
<keyword evidence="2 4" id="KW-0326">Glycosidase</keyword>
<dbReference type="NCBIfam" id="NF009773">
    <property type="entry name" value="PRK13270.1"/>
    <property type="match status" value="1"/>
</dbReference>
<dbReference type="InterPro" id="IPR012341">
    <property type="entry name" value="6hp_glycosidase-like_sf"/>
</dbReference>
<name>A0A014Q2J0_9GAMM</name>
<dbReference type="AlphaFoldDB" id="A0A014Q2J0"/>
<dbReference type="NCBIfam" id="NF009774">
    <property type="entry name" value="PRK13271.1"/>
    <property type="match status" value="1"/>
</dbReference>
<organism evidence="4 5">
    <name type="scientific">Erwinia mallotivora</name>
    <dbReference type="NCBI Taxonomy" id="69222"/>
    <lineage>
        <taxon>Bacteria</taxon>
        <taxon>Pseudomonadati</taxon>
        <taxon>Pseudomonadota</taxon>
        <taxon>Gammaproteobacteria</taxon>
        <taxon>Enterobacterales</taxon>
        <taxon>Erwiniaceae</taxon>
        <taxon>Erwinia</taxon>
    </lineage>
</organism>
<evidence type="ECO:0000256" key="2">
    <source>
        <dbReference type="ARBA" id="ARBA00023295"/>
    </source>
</evidence>
<dbReference type="PRINTS" id="PR00744">
    <property type="entry name" value="GLHYDRLASE37"/>
</dbReference>
<dbReference type="Pfam" id="PF01204">
    <property type="entry name" value="Trehalase"/>
    <property type="match status" value="1"/>
</dbReference>
<keyword evidence="5" id="KW-1185">Reference proteome</keyword>
<evidence type="ECO:0000313" key="4">
    <source>
        <dbReference type="EMBL" id="EXU77367.1"/>
    </source>
</evidence>
<dbReference type="PANTHER" id="PTHR23403">
    <property type="entry name" value="TREHALASE"/>
    <property type="match status" value="1"/>
</dbReference>
<dbReference type="SUPFAM" id="SSF48208">
    <property type="entry name" value="Six-hairpin glycosidases"/>
    <property type="match status" value="1"/>
</dbReference>
<dbReference type="PROSITE" id="PS00928">
    <property type="entry name" value="TREHALASE_2"/>
    <property type="match status" value="1"/>
</dbReference>
<dbReference type="Gene3D" id="1.50.10.10">
    <property type="match status" value="1"/>
</dbReference>
<dbReference type="PATRIC" id="fig|69222.5.peg.33"/>
<keyword evidence="1 4" id="KW-0378">Hydrolase</keyword>
<gene>
    <name evidence="4" type="primary">treF</name>
    <name evidence="4" type="ORF">BG55_00095</name>
</gene>
<evidence type="ECO:0000256" key="1">
    <source>
        <dbReference type="ARBA" id="ARBA00022801"/>
    </source>
</evidence>
<accession>A0A014Q2J0</accession>
<protein>
    <recommendedName>
        <fullName evidence="3">Putative periplasmic trehalase</fullName>
    </recommendedName>
</protein>
<dbReference type="FunFam" id="1.50.10.10:FF:000003">
    <property type="entry name" value="Cytoplasmic trehalase"/>
    <property type="match status" value="1"/>
</dbReference>
<dbReference type="PANTHER" id="PTHR23403:SF8">
    <property type="entry name" value="CYTOPLASMIC TREHALASE"/>
    <property type="match status" value="1"/>
</dbReference>
<evidence type="ECO:0000256" key="3">
    <source>
        <dbReference type="ARBA" id="ARBA00073174"/>
    </source>
</evidence>
<dbReference type="GO" id="GO:0005993">
    <property type="term" value="P:trehalose catabolic process"/>
    <property type="evidence" value="ECO:0007669"/>
    <property type="project" value="UniProtKB-ARBA"/>
</dbReference>
<dbReference type="PROSITE" id="PS00927">
    <property type="entry name" value="TREHALASE_1"/>
    <property type="match status" value="1"/>
</dbReference>
<comment type="caution">
    <text evidence="4">The sequence shown here is derived from an EMBL/GenBank/DDBJ whole genome shotgun (WGS) entry which is preliminary data.</text>
</comment>